<dbReference type="CDD" id="cd08544">
    <property type="entry name" value="Reeler"/>
    <property type="match status" value="1"/>
</dbReference>
<sequence length="474" mass="54230">MFKVLCILLSLLVLSRSQKQRCDQTPPQATVITPSDNMGIYRMSISTKGNDTNIYRPDQTYVLKLTTNNATRPFRWFMITVEDPEMDTNPEYDPKLVDVGSLKTIDTNKQSRYSERCYNSVENTDNSDKYKVEIHWVSPKQNARRQTVRLRAMVAENKEVWHVGENLTITLEKDDRRPLDSPPYSPEPNCNLCSEAQYEVIFNGRWSRMTHPRYYPSKPDDNGYSHLVGASHSFSHTIWQPGDQASPGLQKLAEEADISLIEREIIDSMSPLNGTRTLIIGKRRFHPAMGEPSHSLFRVDNVHHLFSLVVAIKPSPDWFLGAYKFELCTNIGWLKESEIPLFPWDAGTMDGVSYESVPSITQPRDVVSRVAVGSFNKESPFYQMNLNEMKPFALLQVRLLNVFPLVGAECSQEDSVFTCSEVQNDQQEEQRENLEEKEDEKEEPIISELKIAEECVASEWGECLLKYRLEAGGN</sequence>
<keyword evidence="2" id="KW-1015">Disulfide bond</keyword>
<keyword evidence="4" id="KW-0732">Signal</keyword>
<evidence type="ECO:0000259" key="5">
    <source>
        <dbReference type="PROSITE" id="PS51019"/>
    </source>
</evidence>
<evidence type="ECO:0000313" key="8">
    <source>
        <dbReference type="Proteomes" id="UP001152562"/>
    </source>
</evidence>
<evidence type="ECO:0000256" key="3">
    <source>
        <dbReference type="SAM" id="Coils"/>
    </source>
</evidence>
<dbReference type="PANTHER" id="PTHR11311:SF16">
    <property type="entry name" value="SPONDIN-1"/>
    <property type="match status" value="1"/>
</dbReference>
<dbReference type="InterPro" id="IPR038678">
    <property type="entry name" value="Spondin_N_sf"/>
</dbReference>
<keyword evidence="1" id="KW-0677">Repeat</keyword>
<dbReference type="Pfam" id="PF02014">
    <property type="entry name" value="Reeler"/>
    <property type="match status" value="1"/>
</dbReference>
<dbReference type="InterPro" id="IPR002861">
    <property type="entry name" value="Reeler_dom"/>
</dbReference>
<dbReference type="EMBL" id="CALOZG010000005">
    <property type="protein sequence ID" value="CAH4027494.1"/>
    <property type="molecule type" value="Genomic_DNA"/>
</dbReference>
<dbReference type="GO" id="GO:0031012">
    <property type="term" value="C:extracellular matrix"/>
    <property type="evidence" value="ECO:0007669"/>
    <property type="project" value="TreeGrafter"/>
</dbReference>
<dbReference type="InterPro" id="IPR042307">
    <property type="entry name" value="Reeler_sf"/>
</dbReference>
<evidence type="ECO:0000256" key="4">
    <source>
        <dbReference type="SAM" id="SignalP"/>
    </source>
</evidence>
<dbReference type="GO" id="GO:0007155">
    <property type="term" value="P:cell adhesion"/>
    <property type="evidence" value="ECO:0007669"/>
    <property type="project" value="TreeGrafter"/>
</dbReference>
<dbReference type="AlphaFoldDB" id="A0A9P0XAL4"/>
<evidence type="ECO:0000259" key="6">
    <source>
        <dbReference type="PROSITE" id="PS51020"/>
    </source>
</evidence>
<name>A0A9P0XAL4_PIEBR</name>
<evidence type="ECO:0008006" key="9">
    <source>
        <dbReference type="Google" id="ProtNLM"/>
    </source>
</evidence>
<evidence type="ECO:0000313" key="7">
    <source>
        <dbReference type="EMBL" id="CAH4027494.1"/>
    </source>
</evidence>
<dbReference type="Gene3D" id="2.60.40.4060">
    <property type="entry name" value="Reeler domain"/>
    <property type="match status" value="1"/>
</dbReference>
<protein>
    <recommendedName>
        <fullName evidence="9">Spondin domain-containing protein</fullName>
    </recommendedName>
</protein>
<dbReference type="PROSITE" id="PS51020">
    <property type="entry name" value="SPONDIN"/>
    <property type="match status" value="1"/>
</dbReference>
<evidence type="ECO:0000256" key="2">
    <source>
        <dbReference type="ARBA" id="ARBA00023157"/>
    </source>
</evidence>
<evidence type="ECO:0000256" key="1">
    <source>
        <dbReference type="ARBA" id="ARBA00022737"/>
    </source>
</evidence>
<feature type="coiled-coil region" evidence="3">
    <location>
        <begin position="417"/>
        <end position="444"/>
    </location>
</feature>
<organism evidence="7 8">
    <name type="scientific">Pieris brassicae</name>
    <name type="common">White butterfly</name>
    <name type="synonym">Large white butterfly</name>
    <dbReference type="NCBI Taxonomy" id="7116"/>
    <lineage>
        <taxon>Eukaryota</taxon>
        <taxon>Metazoa</taxon>
        <taxon>Ecdysozoa</taxon>
        <taxon>Arthropoda</taxon>
        <taxon>Hexapoda</taxon>
        <taxon>Insecta</taxon>
        <taxon>Pterygota</taxon>
        <taxon>Neoptera</taxon>
        <taxon>Endopterygota</taxon>
        <taxon>Lepidoptera</taxon>
        <taxon>Glossata</taxon>
        <taxon>Ditrysia</taxon>
        <taxon>Papilionoidea</taxon>
        <taxon>Pieridae</taxon>
        <taxon>Pierinae</taxon>
        <taxon>Pieris</taxon>
    </lineage>
</organism>
<dbReference type="NCBIfam" id="NF038123">
    <property type="entry name" value="NF038123_dom"/>
    <property type="match status" value="1"/>
</dbReference>
<reference evidence="7" key="1">
    <citation type="submission" date="2022-05" db="EMBL/GenBank/DDBJ databases">
        <authorList>
            <person name="Okamura Y."/>
        </authorList>
    </citation>
    <scope>NUCLEOTIDE SEQUENCE</scope>
</reference>
<dbReference type="PROSITE" id="PS51019">
    <property type="entry name" value="REELIN"/>
    <property type="match status" value="1"/>
</dbReference>
<dbReference type="InterPro" id="IPR051418">
    <property type="entry name" value="Spondin/Thrombospondin_T1"/>
</dbReference>
<dbReference type="Proteomes" id="UP001152562">
    <property type="component" value="Unassembled WGS sequence"/>
</dbReference>
<keyword evidence="8" id="KW-1185">Reference proteome</keyword>
<dbReference type="PANTHER" id="PTHR11311">
    <property type="entry name" value="SPONDIN"/>
    <property type="match status" value="1"/>
</dbReference>
<feature type="domain" description="Spondin" evidence="6">
    <location>
        <begin position="186"/>
        <end position="380"/>
    </location>
</feature>
<feature type="domain" description="Reelin" evidence="5">
    <location>
        <begin position="7"/>
        <end position="186"/>
    </location>
</feature>
<feature type="chain" id="PRO_5040389348" description="Spondin domain-containing protein" evidence="4">
    <location>
        <begin position="18"/>
        <end position="474"/>
    </location>
</feature>
<feature type="signal peptide" evidence="4">
    <location>
        <begin position="1"/>
        <end position="17"/>
    </location>
</feature>
<keyword evidence="3" id="KW-0175">Coiled coil</keyword>
<dbReference type="Pfam" id="PF06468">
    <property type="entry name" value="Spond_N"/>
    <property type="match status" value="1"/>
</dbReference>
<dbReference type="Gene3D" id="2.60.40.2130">
    <property type="entry name" value="F-spondin domain"/>
    <property type="match status" value="1"/>
</dbReference>
<comment type="caution">
    <text evidence="7">The sequence shown here is derived from an EMBL/GenBank/DDBJ whole genome shotgun (WGS) entry which is preliminary data.</text>
</comment>
<dbReference type="InterPro" id="IPR009465">
    <property type="entry name" value="Spondin_N"/>
</dbReference>
<accession>A0A9P0XAL4</accession>
<proteinExistence type="predicted"/>
<gene>
    <name evidence="7" type="ORF">PIBRA_LOCUS4680</name>
</gene>